<sequence length="698" mass="73327">MARIPLGDPASVVAQPGPAVQASPDAFGGAEARAVQGLGAAGTQLTADIFQQRQKLDQDLARTNAAVMFQTHETNVKSSKKDLDEQLQSGQIDQIAYVAALKDAQKQSFDSTIGALPDNHFKNIATIQAQGLDRTVTLGMQEVLTKNTQQLIAANAATLLDTAGKSIATNPGGIDATVTSTRSAYLSAAASAGIPKQRAEQVAQDWADSQYAAHAQSAAIAARGNGDLAALTQLEKDLTSPDGYYAGKLDAGKRNQVLASVVSNRLSLQNQMTSEQQAREREAVTAFNQATDLMTQGKRFSPEYVQQLTAATRGTALEQQTQGVIKQAAVGASFSTLSVPEMRAAVQANESKQNQSGTDPLEAAAIKQQKQILTATDEAYKRDPWNAALERGAIDVVPPIDTSGITQLASSLAARAQLAPVVEHKAARRVSLLTPDEARNVLQTIDALPTNTKAQALALLGRSMGNAARINDLAEQWKDKSPAAALAMKAGAADPSGGPLMMQSGMPVAQYILDGQDALANKLVKVDAAAATGLQATIAKRIGDALPPQQLGDARETAYFAAVASARKNGRDVPNSTDVETGINVATGGLAKTGGIDPRGDRYMAAKPWGWSDDDFDGGVKQASITNIENQPGGRPVDSVIANGTKIPIDQFMQQFASYRLQRVGIGGTYTVLTGARPVTDTTGAPLLIHLTKPVPKR</sequence>
<protein>
    <submittedName>
        <fullName evidence="1">Uncharacterized protein</fullName>
    </submittedName>
</protein>
<keyword evidence="2" id="KW-1185">Reference proteome</keyword>
<organism evidence="1 2">
    <name type="scientific">Burkholderia dolosa</name>
    <dbReference type="NCBI Taxonomy" id="152500"/>
    <lineage>
        <taxon>Bacteria</taxon>
        <taxon>Pseudomonadati</taxon>
        <taxon>Pseudomonadota</taxon>
        <taxon>Betaproteobacteria</taxon>
        <taxon>Burkholderiales</taxon>
        <taxon>Burkholderiaceae</taxon>
        <taxon>Burkholderia</taxon>
        <taxon>Burkholderia cepacia complex</taxon>
    </lineage>
</organism>
<evidence type="ECO:0000313" key="1">
    <source>
        <dbReference type="EMBL" id="QRO77760.1"/>
    </source>
</evidence>
<dbReference type="AlphaFoldDB" id="A0A892IA22"/>
<dbReference type="EMBL" id="CP069482">
    <property type="protein sequence ID" value="QRO77760.1"/>
    <property type="molecule type" value="Genomic_DNA"/>
</dbReference>
<reference evidence="1 2" key="1">
    <citation type="submission" date="2021-02" db="EMBL/GenBank/DDBJ databases">
        <title>FDA dAtabase for Regulatory Grade micrObial Sequences (FDA-ARGOS): Supporting development and validation of Infectious Disease Dx tests.</title>
        <authorList>
            <person name="Minogue T."/>
            <person name="Wolcott M."/>
            <person name="Wasieloski L."/>
            <person name="Aguilar W."/>
            <person name="Moore D."/>
            <person name="Jaissle J."/>
            <person name="Tallon L."/>
            <person name="Sadzewicz L."/>
            <person name="Zhao X."/>
            <person name="Boylan J."/>
            <person name="Ott S."/>
            <person name="Bowen H."/>
            <person name="Vavikolanu K."/>
            <person name="Mehta A."/>
            <person name="Aluvathingal J."/>
            <person name="Nadendla S."/>
            <person name="Yan Y."/>
            <person name="Sichtig H."/>
        </authorList>
    </citation>
    <scope>NUCLEOTIDE SEQUENCE [LARGE SCALE GENOMIC DNA]</scope>
    <source>
        <strain evidence="1 2">FDAARGOS_1272</strain>
    </source>
</reference>
<dbReference type="GeneID" id="93128608"/>
<proteinExistence type="predicted"/>
<name>A0A892IA22_9BURK</name>
<gene>
    <name evidence="1" type="ORF">I6K02_02235</name>
</gene>
<dbReference type="RefSeq" id="WP_006763727.1">
    <property type="nucleotide sequence ID" value="NZ_CABVPR010000014.1"/>
</dbReference>
<dbReference type="Proteomes" id="UP000625568">
    <property type="component" value="Chromosome 1"/>
</dbReference>
<evidence type="ECO:0000313" key="2">
    <source>
        <dbReference type="Proteomes" id="UP000625568"/>
    </source>
</evidence>
<accession>A0A892IA22</accession>